<accession>A0A6A5CC08</accession>
<evidence type="ECO:0000259" key="2">
    <source>
        <dbReference type="PROSITE" id="PS50090"/>
    </source>
</evidence>
<dbReference type="PROSITE" id="PS50090">
    <property type="entry name" value="MYB_LIKE"/>
    <property type="match status" value="1"/>
</dbReference>
<dbReference type="RefSeq" id="XP_044569524.1">
    <property type="nucleotide sequence ID" value="XM_044710808.1"/>
</dbReference>
<feature type="compositionally biased region" description="Acidic residues" evidence="1">
    <location>
        <begin position="298"/>
        <end position="326"/>
    </location>
</feature>
<feature type="compositionally biased region" description="Basic residues" evidence="1">
    <location>
        <begin position="331"/>
        <end position="341"/>
    </location>
</feature>
<feature type="region of interest" description="Disordered" evidence="1">
    <location>
        <begin position="298"/>
        <end position="345"/>
    </location>
</feature>
<dbReference type="InterPro" id="IPR009057">
    <property type="entry name" value="Homeodomain-like_sf"/>
</dbReference>
<feature type="compositionally biased region" description="Polar residues" evidence="1">
    <location>
        <begin position="194"/>
        <end position="208"/>
    </location>
</feature>
<evidence type="ECO:0000256" key="1">
    <source>
        <dbReference type="SAM" id="MobiDB-lite"/>
    </source>
</evidence>
<reference evidence="3 4" key="1">
    <citation type="journal article" date="2019" name="Sci. Rep.">
        <title>Nanopore sequencing improves the draft genome of the human pathogenic amoeba Naegleria fowleri.</title>
        <authorList>
            <person name="Liechti N."/>
            <person name="Schurch N."/>
            <person name="Bruggmann R."/>
            <person name="Wittwer M."/>
        </authorList>
    </citation>
    <scope>NUCLEOTIDE SEQUENCE [LARGE SCALE GENOMIC DNA]</scope>
    <source>
        <strain evidence="3 4">ATCC 30894</strain>
    </source>
</reference>
<dbReference type="SMART" id="SM00717">
    <property type="entry name" value="SANT"/>
    <property type="match status" value="1"/>
</dbReference>
<gene>
    <name evidence="3" type="ORF">FDP41_000710</name>
</gene>
<dbReference type="InterPro" id="IPR001005">
    <property type="entry name" value="SANT/Myb"/>
</dbReference>
<feature type="domain" description="Myb-like" evidence="2">
    <location>
        <begin position="359"/>
        <end position="414"/>
    </location>
</feature>
<proteinExistence type="predicted"/>
<dbReference type="SUPFAM" id="SSF46689">
    <property type="entry name" value="Homeodomain-like"/>
    <property type="match status" value="1"/>
</dbReference>
<evidence type="ECO:0000313" key="4">
    <source>
        <dbReference type="Proteomes" id="UP000444721"/>
    </source>
</evidence>
<dbReference type="AlphaFoldDB" id="A0A6A5CC08"/>
<dbReference type="VEuPathDB" id="AmoebaDB:NfTy_031380"/>
<evidence type="ECO:0000313" key="3">
    <source>
        <dbReference type="EMBL" id="KAF0984811.1"/>
    </source>
</evidence>
<dbReference type="OrthoDB" id="3366990at2759"/>
<dbReference type="VEuPathDB" id="AmoebaDB:NF0094190"/>
<organism evidence="3 4">
    <name type="scientific">Naegleria fowleri</name>
    <name type="common">Brain eating amoeba</name>
    <dbReference type="NCBI Taxonomy" id="5763"/>
    <lineage>
        <taxon>Eukaryota</taxon>
        <taxon>Discoba</taxon>
        <taxon>Heterolobosea</taxon>
        <taxon>Tetramitia</taxon>
        <taxon>Eutetramitia</taxon>
        <taxon>Vahlkampfiidae</taxon>
        <taxon>Naegleria</taxon>
    </lineage>
</organism>
<name>A0A6A5CC08_NAEFO</name>
<feature type="region of interest" description="Disordered" evidence="1">
    <location>
        <begin position="173"/>
        <end position="212"/>
    </location>
</feature>
<feature type="compositionally biased region" description="Low complexity" evidence="1">
    <location>
        <begin position="179"/>
        <end position="193"/>
    </location>
</feature>
<dbReference type="Gene3D" id="1.10.10.60">
    <property type="entry name" value="Homeodomain-like"/>
    <property type="match status" value="1"/>
</dbReference>
<dbReference type="Pfam" id="PF13921">
    <property type="entry name" value="Myb_DNA-bind_6"/>
    <property type="match status" value="1"/>
</dbReference>
<dbReference type="EMBL" id="VFQX01000002">
    <property type="protein sequence ID" value="KAF0984811.1"/>
    <property type="molecule type" value="Genomic_DNA"/>
</dbReference>
<keyword evidence="4" id="KW-1185">Reference proteome</keyword>
<dbReference type="Proteomes" id="UP000444721">
    <property type="component" value="Unassembled WGS sequence"/>
</dbReference>
<comment type="caution">
    <text evidence="3">The sequence shown here is derived from an EMBL/GenBank/DDBJ whole genome shotgun (WGS) entry which is preliminary data.</text>
</comment>
<dbReference type="GeneID" id="68107928"/>
<dbReference type="VEuPathDB" id="AmoebaDB:NF0094200"/>
<sequence>MKPHEEKEDTDFIPMANTIILEYLLEYCGSVSEVLLKEIKTNYVGQDVFIRVRLLALQFKELPDILNNDESKFDQRLNTLMKSLRDLLSEINDQDFRNKFFVLASFDKKPFQSKLDKWEKKLKSSLNSTQKQAALEGLINNVDKLCSCLPQPVRMIELLKSGSSTMTQQLRSQFRKDSSTVSSSKVSTIQQTSNDNSTADTTRQSVTTPKKKLKQTVLTPFTPQQQVEATIEKVTISQHSKSQISSAGMENEEMDTACGMSGFERSNSTDYNEFILNRTKKKQDTKYTTLVKVLEEELENNEMLDEECSTEGDPESDDAVIVESSEEEAKKRPRRTRKPKKEKLNPSIARSIIRESASTPKKPNRFWTELEVKALESGYKEFGNDWERILVEYREIFHESRNPSALKERFIRALAPKFKEKYGHVEL</sequence>
<dbReference type="VEuPathDB" id="AmoebaDB:FDP41_000710"/>
<protein>
    <recommendedName>
        <fullName evidence="2">Myb-like domain-containing protein</fullName>
    </recommendedName>
</protein>